<feature type="compositionally biased region" description="Low complexity" evidence="1">
    <location>
        <begin position="145"/>
        <end position="162"/>
    </location>
</feature>
<accession>A0A3N4JL55</accession>
<name>A0A3N4JL55_9PEZI</name>
<dbReference type="AlphaFoldDB" id="A0A3N4JL55"/>
<gene>
    <name evidence="3" type="ORF">L873DRAFT_1771828</name>
</gene>
<evidence type="ECO:0000259" key="2">
    <source>
        <dbReference type="Pfam" id="PF12898"/>
    </source>
</evidence>
<evidence type="ECO:0000256" key="1">
    <source>
        <dbReference type="SAM" id="MobiDB-lite"/>
    </source>
</evidence>
<feature type="region of interest" description="Disordered" evidence="1">
    <location>
        <begin position="123"/>
        <end position="274"/>
    </location>
</feature>
<feature type="compositionally biased region" description="Polar residues" evidence="1">
    <location>
        <begin position="198"/>
        <end position="211"/>
    </location>
</feature>
<feature type="domain" description="Stc1" evidence="2">
    <location>
        <begin position="33"/>
        <end position="114"/>
    </location>
</feature>
<evidence type="ECO:0000313" key="4">
    <source>
        <dbReference type="Proteomes" id="UP000276215"/>
    </source>
</evidence>
<dbReference type="Pfam" id="PF12898">
    <property type="entry name" value="Stc1"/>
    <property type="match status" value="1"/>
</dbReference>
<dbReference type="EMBL" id="ML120407">
    <property type="protein sequence ID" value="RPA97140.1"/>
    <property type="molecule type" value="Genomic_DNA"/>
</dbReference>
<reference evidence="3 4" key="1">
    <citation type="journal article" date="2018" name="Nat. Ecol. Evol.">
        <title>Pezizomycetes genomes reveal the molecular basis of ectomycorrhizal truffle lifestyle.</title>
        <authorList>
            <person name="Murat C."/>
            <person name="Payen T."/>
            <person name="Noel B."/>
            <person name="Kuo A."/>
            <person name="Morin E."/>
            <person name="Chen J."/>
            <person name="Kohler A."/>
            <person name="Krizsan K."/>
            <person name="Balestrini R."/>
            <person name="Da Silva C."/>
            <person name="Montanini B."/>
            <person name="Hainaut M."/>
            <person name="Levati E."/>
            <person name="Barry K.W."/>
            <person name="Belfiori B."/>
            <person name="Cichocki N."/>
            <person name="Clum A."/>
            <person name="Dockter R.B."/>
            <person name="Fauchery L."/>
            <person name="Guy J."/>
            <person name="Iotti M."/>
            <person name="Le Tacon F."/>
            <person name="Lindquist E.A."/>
            <person name="Lipzen A."/>
            <person name="Malagnac F."/>
            <person name="Mello A."/>
            <person name="Molinier V."/>
            <person name="Miyauchi S."/>
            <person name="Poulain J."/>
            <person name="Riccioni C."/>
            <person name="Rubini A."/>
            <person name="Sitrit Y."/>
            <person name="Splivallo R."/>
            <person name="Traeger S."/>
            <person name="Wang M."/>
            <person name="Zifcakova L."/>
            <person name="Wipf D."/>
            <person name="Zambonelli A."/>
            <person name="Paolocci F."/>
            <person name="Nowrousian M."/>
            <person name="Ottonello S."/>
            <person name="Baldrian P."/>
            <person name="Spatafora J.W."/>
            <person name="Henrissat B."/>
            <person name="Nagy L.G."/>
            <person name="Aury J.M."/>
            <person name="Wincker P."/>
            <person name="Grigoriev I.V."/>
            <person name="Bonfante P."/>
            <person name="Martin F.M."/>
        </authorList>
    </citation>
    <scope>NUCLEOTIDE SEQUENCE [LARGE SCALE GENOMIC DNA]</scope>
    <source>
        <strain evidence="3 4">120613-1</strain>
    </source>
</reference>
<organism evidence="3 4">
    <name type="scientific">Choiromyces venosus 120613-1</name>
    <dbReference type="NCBI Taxonomy" id="1336337"/>
    <lineage>
        <taxon>Eukaryota</taxon>
        <taxon>Fungi</taxon>
        <taxon>Dikarya</taxon>
        <taxon>Ascomycota</taxon>
        <taxon>Pezizomycotina</taxon>
        <taxon>Pezizomycetes</taxon>
        <taxon>Pezizales</taxon>
        <taxon>Tuberaceae</taxon>
        <taxon>Choiromyces</taxon>
    </lineage>
</organism>
<dbReference type="Gene3D" id="3.30.60.210">
    <property type="entry name" value="Stc1 domain"/>
    <property type="match status" value="1"/>
</dbReference>
<feature type="compositionally biased region" description="Basic and acidic residues" evidence="1">
    <location>
        <begin position="234"/>
        <end position="243"/>
    </location>
</feature>
<evidence type="ECO:0000313" key="3">
    <source>
        <dbReference type="EMBL" id="RPA97140.1"/>
    </source>
</evidence>
<dbReference type="Proteomes" id="UP000276215">
    <property type="component" value="Unassembled WGS sequence"/>
</dbReference>
<dbReference type="InterPro" id="IPR024630">
    <property type="entry name" value="Stc1"/>
</dbReference>
<keyword evidence="4" id="KW-1185">Reference proteome</keyword>
<protein>
    <recommendedName>
        <fullName evidence="2">Stc1 domain-containing protein</fullName>
    </recommendedName>
</protein>
<dbReference type="STRING" id="1336337.A0A3N4JL55"/>
<feature type="region of interest" description="Disordered" evidence="1">
    <location>
        <begin position="1"/>
        <end position="27"/>
    </location>
</feature>
<proteinExistence type="predicted"/>
<dbReference type="InterPro" id="IPR043069">
    <property type="entry name" value="Stc1_sf"/>
</dbReference>
<dbReference type="OrthoDB" id="3514033at2759"/>
<sequence length="274" mass="29930">MPNPNHQRLNRNLVNQRGSSSGSNTGAPTSITCNVCHRKKPQSSFAGRQLGKFTSYNKAFVRDPGSVKVTCKDCTTQQTTELTCCVCSSTKPLDAFAKNQRKIPDQARCKDCVNRDLETELDFLPSSEGSEGFSEPDSDFDDWETPSVPAKSAPKKPTVAVASPAAKEKSHNLDDDFATLSFTDKKENENDWQLAGISRNTRNNSDSSASTKRSDVKKSGWAKVTKVPPSRAARWGEDAEKSNILEYPSAGHGKKKGAFNNRLVDLGDDNGHSN</sequence>
<feature type="compositionally biased region" description="Acidic residues" evidence="1">
    <location>
        <begin position="134"/>
        <end position="144"/>
    </location>
</feature>